<feature type="region of interest" description="Disordered" evidence="1">
    <location>
        <begin position="64"/>
        <end position="156"/>
    </location>
</feature>
<dbReference type="EMBL" id="LR862146">
    <property type="protein sequence ID" value="CAD1827002.1"/>
    <property type="molecule type" value="Genomic_DNA"/>
</dbReference>
<name>A0A6V7P874_ANACO</name>
<dbReference type="PANTHER" id="PTHR31722:SF62">
    <property type="entry name" value="EMB|CAB62433.1"/>
    <property type="match status" value="1"/>
</dbReference>
<organism evidence="2">
    <name type="scientific">Ananas comosus var. bracteatus</name>
    <name type="common">red pineapple</name>
    <dbReference type="NCBI Taxonomy" id="296719"/>
    <lineage>
        <taxon>Eukaryota</taxon>
        <taxon>Viridiplantae</taxon>
        <taxon>Streptophyta</taxon>
        <taxon>Embryophyta</taxon>
        <taxon>Tracheophyta</taxon>
        <taxon>Spermatophyta</taxon>
        <taxon>Magnoliopsida</taxon>
        <taxon>Liliopsida</taxon>
        <taxon>Poales</taxon>
        <taxon>Bromeliaceae</taxon>
        <taxon>Bromelioideae</taxon>
        <taxon>Ananas</taxon>
    </lineage>
</organism>
<feature type="region of interest" description="Disordered" evidence="1">
    <location>
        <begin position="1"/>
        <end position="38"/>
    </location>
</feature>
<accession>A0A6V7P874</accession>
<sequence>MNQRPPPPPFAPGRISFSTDFALDQPPPRPPPAAAADFEFAGVGSRPMMAADQLFFKGRILPFKDTPAGAHPHHAAAAGSPPCATSCGPTTTASGPSRARPAGRSSSASASRIAPPPRRTPAQEERRGGGRGGVTAVPQELSTGKIGDVGETHGTELAKEAERVVAIRFSLLFLI</sequence>
<dbReference type="PANTHER" id="PTHR31722">
    <property type="entry name" value="OS06G0675200 PROTEIN"/>
    <property type="match status" value="1"/>
</dbReference>
<feature type="compositionally biased region" description="Pro residues" evidence="1">
    <location>
        <begin position="1"/>
        <end position="11"/>
    </location>
</feature>
<protein>
    <submittedName>
        <fullName evidence="2">Uncharacterized protein</fullName>
    </submittedName>
</protein>
<gene>
    <name evidence="2" type="ORF">CB5_LOCUS10213</name>
</gene>
<reference evidence="2" key="1">
    <citation type="submission" date="2020-07" db="EMBL/GenBank/DDBJ databases">
        <authorList>
            <person name="Lin J."/>
        </authorList>
    </citation>
    <scope>NUCLEOTIDE SEQUENCE</scope>
</reference>
<evidence type="ECO:0000313" key="2">
    <source>
        <dbReference type="EMBL" id="CAD1827002.1"/>
    </source>
</evidence>
<evidence type="ECO:0000256" key="1">
    <source>
        <dbReference type="SAM" id="MobiDB-lite"/>
    </source>
</evidence>
<dbReference type="AlphaFoldDB" id="A0A6V7P874"/>
<feature type="compositionally biased region" description="Low complexity" evidence="1">
    <location>
        <begin position="66"/>
        <end position="113"/>
    </location>
</feature>
<proteinExistence type="predicted"/>